<feature type="region of interest" description="Disordered" evidence="3">
    <location>
        <begin position="244"/>
        <end position="317"/>
    </location>
</feature>
<feature type="compositionally biased region" description="Polar residues" evidence="3">
    <location>
        <begin position="176"/>
        <end position="203"/>
    </location>
</feature>
<dbReference type="PRINTS" id="PR00689">
    <property type="entry name" value="ACOABINDINGP"/>
</dbReference>
<evidence type="ECO:0000256" key="3">
    <source>
        <dbReference type="SAM" id="MobiDB-lite"/>
    </source>
</evidence>
<feature type="region of interest" description="Disordered" evidence="3">
    <location>
        <begin position="120"/>
        <end position="224"/>
    </location>
</feature>
<dbReference type="Gene3D" id="3.30.420.10">
    <property type="entry name" value="Ribonuclease H-like superfamily/Ribonuclease H"/>
    <property type="match status" value="1"/>
</dbReference>
<dbReference type="Proteomes" id="UP001473302">
    <property type="component" value="Unassembled WGS sequence"/>
</dbReference>
<evidence type="ECO:0000256" key="1">
    <source>
        <dbReference type="ARBA" id="ARBA00023121"/>
    </source>
</evidence>
<accession>A0ABP9Z3F4</accession>
<dbReference type="PANTHER" id="PTHR23310:SF133">
    <property type="entry name" value="COA BINDING PROTEIN, PUTATIVE (AFU_ORTHOLOGUE AFUA_1G12300)-RELATED"/>
    <property type="match status" value="1"/>
</dbReference>
<feature type="compositionally biased region" description="Acidic residues" evidence="3">
    <location>
        <begin position="125"/>
        <end position="151"/>
    </location>
</feature>
<keyword evidence="6" id="KW-1185">Reference proteome</keyword>
<protein>
    <recommendedName>
        <fullName evidence="4">ACB domain-containing protein</fullName>
    </recommendedName>
</protein>
<evidence type="ECO:0000313" key="5">
    <source>
        <dbReference type="EMBL" id="GAA5813633.1"/>
    </source>
</evidence>
<feature type="coiled-coil region" evidence="2">
    <location>
        <begin position="393"/>
        <end position="432"/>
    </location>
</feature>
<dbReference type="InterPro" id="IPR000582">
    <property type="entry name" value="Acyl-CoA-binding_protein"/>
</dbReference>
<keyword evidence="2" id="KW-0175">Coiled coil</keyword>
<dbReference type="SUPFAM" id="SSF47027">
    <property type="entry name" value="Acyl-CoA binding protein"/>
    <property type="match status" value="1"/>
</dbReference>
<feature type="domain" description="ACB" evidence="4">
    <location>
        <begin position="13"/>
        <end position="102"/>
    </location>
</feature>
<feature type="compositionally biased region" description="Polar residues" evidence="3">
    <location>
        <begin position="358"/>
        <end position="370"/>
    </location>
</feature>
<dbReference type="Pfam" id="PF00887">
    <property type="entry name" value="ACBP"/>
    <property type="match status" value="1"/>
</dbReference>
<dbReference type="PANTHER" id="PTHR23310">
    <property type="entry name" value="ACYL-COA-BINDING PROTEIN, ACBP"/>
    <property type="match status" value="1"/>
</dbReference>
<reference evidence="5 6" key="1">
    <citation type="submission" date="2024-04" db="EMBL/GenBank/DDBJ databases">
        <title>genome sequences of Mucor flavus KT1a and Helicostylum pulchrum KT1b strains isolated from the surface of a dry-aged beef.</title>
        <authorList>
            <person name="Toyotome T."/>
            <person name="Hosono M."/>
            <person name="Torimaru M."/>
            <person name="Fukuda K."/>
            <person name="Mikami N."/>
        </authorList>
    </citation>
    <scope>NUCLEOTIDE SEQUENCE [LARGE SCALE GENOMIC DNA]</scope>
    <source>
        <strain evidence="5 6">KT1a</strain>
    </source>
</reference>
<evidence type="ECO:0000256" key="2">
    <source>
        <dbReference type="SAM" id="Coils"/>
    </source>
</evidence>
<comment type="caution">
    <text evidence="5">The sequence shown here is derived from an EMBL/GenBank/DDBJ whole genome shotgun (WGS) entry which is preliminary data.</text>
</comment>
<dbReference type="InterPro" id="IPR035984">
    <property type="entry name" value="Acyl-CoA-binding_sf"/>
</dbReference>
<dbReference type="InterPro" id="IPR014352">
    <property type="entry name" value="FERM/acyl-CoA-bd_prot_sf"/>
</dbReference>
<feature type="region of interest" description="Disordered" evidence="3">
    <location>
        <begin position="350"/>
        <end position="370"/>
    </location>
</feature>
<gene>
    <name evidence="5" type="ORF">MFLAVUS_007117</name>
</gene>
<dbReference type="PROSITE" id="PS51228">
    <property type="entry name" value="ACB_2"/>
    <property type="match status" value="1"/>
</dbReference>
<name>A0ABP9Z3F4_9FUNG</name>
<dbReference type="EMBL" id="BAABUK010000017">
    <property type="protein sequence ID" value="GAA5813633.1"/>
    <property type="molecule type" value="Genomic_DNA"/>
</dbReference>
<sequence>MANIPPHYTDRFILQRYNKALHIVQNLPASSNFQPTKSQKLELYSLYKQVSQGDINTQRPGLFDVVGRAKWDAWKKLEGLTVLEARHIYVESLLRVAAEAYKKNIGREEAQQIIHTFAIMRPSGDDDSDDLDTDDTSNQEEDDDEDDEEEQAYLRDIQESSNGSSLRAAAQDRQRLTSPVLSRSNTHRPSSVASVQTMVTAPTTRPPSAANSVTSGRPQHVTRDVLPANKDTFIEEEFDHSVNPWQHIPTTTTNTHSNKNIRSTSSSEDSIENNRSHNTKSSLLRLPSPMFNRQQQKQQRLSSLASPSPPPYPQHLQTMTPIHQNQYNQSPVPGSSTSSSVTATPQLHNIVPGDRSVYTPTNSRSVSRTQSCYDTSQQYTSVVALGPATKRALESLQTEIIALNERIDDLRKELVERDRQRAIKRKSDTEDETKPESDDMGDGWKWVIKVVQPTTRAKTTTIVGAVSARGIINIKTAGRSSGTFTGHYFNFIASTLDVLDRYEEFKGYYLIMDNAPIHTADSIERLIMLENETLNTRITYALT</sequence>
<keyword evidence="1" id="KW-0446">Lipid-binding</keyword>
<organism evidence="5 6">
    <name type="scientific">Mucor flavus</name>
    <dbReference type="NCBI Taxonomy" id="439312"/>
    <lineage>
        <taxon>Eukaryota</taxon>
        <taxon>Fungi</taxon>
        <taxon>Fungi incertae sedis</taxon>
        <taxon>Mucoromycota</taxon>
        <taxon>Mucoromycotina</taxon>
        <taxon>Mucoromycetes</taxon>
        <taxon>Mucorales</taxon>
        <taxon>Mucorineae</taxon>
        <taxon>Mucoraceae</taxon>
        <taxon>Mucor</taxon>
    </lineage>
</organism>
<feature type="compositionally biased region" description="Low complexity" evidence="3">
    <location>
        <begin position="294"/>
        <end position="306"/>
    </location>
</feature>
<evidence type="ECO:0000313" key="6">
    <source>
        <dbReference type="Proteomes" id="UP001473302"/>
    </source>
</evidence>
<evidence type="ECO:0000259" key="4">
    <source>
        <dbReference type="PROSITE" id="PS51228"/>
    </source>
</evidence>
<dbReference type="Gene3D" id="1.20.80.10">
    <property type="match status" value="1"/>
</dbReference>
<proteinExistence type="predicted"/>
<feature type="compositionally biased region" description="Polar residues" evidence="3">
    <location>
        <begin position="248"/>
        <end position="268"/>
    </location>
</feature>
<dbReference type="InterPro" id="IPR036397">
    <property type="entry name" value="RNaseH_sf"/>
</dbReference>